<reference evidence="4 5" key="1">
    <citation type="submission" date="2023-07" db="EMBL/GenBank/DDBJ databases">
        <title>Genomic Encyclopedia of Type Strains, Phase IV (KMG-IV): sequencing the most valuable type-strain genomes for metagenomic binning, comparative biology and taxonomic classification.</title>
        <authorList>
            <person name="Goeker M."/>
        </authorList>
    </citation>
    <scope>NUCLEOTIDE SEQUENCE [LARGE SCALE GENOMIC DNA]</scope>
    <source>
        <strain evidence="4 5">DSM 19619</strain>
    </source>
</reference>
<protein>
    <submittedName>
        <fullName evidence="4">DNA invertase Pin-like site-specific DNA recombinase</fullName>
    </submittedName>
</protein>
<dbReference type="PANTHER" id="PTHR30461:SF2">
    <property type="entry name" value="SERINE RECOMBINASE PINE-RELATED"/>
    <property type="match status" value="1"/>
</dbReference>
<evidence type="ECO:0000313" key="4">
    <source>
        <dbReference type="EMBL" id="MDQ0469543.1"/>
    </source>
</evidence>
<dbReference type="PANTHER" id="PTHR30461">
    <property type="entry name" value="DNA-INVERTASE FROM LAMBDOID PROPHAGE"/>
    <property type="match status" value="1"/>
</dbReference>
<name>A0ABU0J7Z6_9HYPH</name>
<comment type="caution">
    <text evidence="4">The sequence shown here is derived from an EMBL/GenBank/DDBJ whole genome shotgun (WGS) entry which is preliminary data.</text>
</comment>
<dbReference type="EMBL" id="JAUSVX010000004">
    <property type="protein sequence ID" value="MDQ0469543.1"/>
    <property type="molecule type" value="Genomic_DNA"/>
</dbReference>
<keyword evidence="2" id="KW-0233">DNA recombination</keyword>
<evidence type="ECO:0000259" key="3">
    <source>
        <dbReference type="SMART" id="SM00857"/>
    </source>
</evidence>
<keyword evidence="1" id="KW-0238">DNA-binding</keyword>
<gene>
    <name evidence="4" type="ORF">QO011_002559</name>
</gene>
<dbReference type="Proteomes" id="UP001242480">
    <property type="component" value="Unassembled WGS sequence"/>
</dbReference>
<proteinExistence type="predicted"/>
<sequence>MRAAVAYIRIQTLRHGQASYGLEPQRQAIRRFAAREGLAILGEHIEVEVGKVPEALGDRPLLAAAVAAALRARCPLVVARLDRLSNDVAFIAGLMARQIAVVVAEGGPDVHPFMLHLYERLSHKERSLISERTRIALAARKAEGKPLGNPALVETAAVLGRAAVQANADAFADALLPTIERIRATGVTSYDGIAAALNADGVQTRRHGAWHATTVRNLLLRKSRPPSSGS</sequence>
<dbReference type="RefSeq" id="WP_307272362.1">
    <property type="nucleotide sequence ID" value="NZ_JAUSVX010000004.1"/>
</dbReference>
<evidence type="ECO:0000256" key="1">
    <source>
        <dbReference type="ARBA" id="ARBA00023125"/>
    </source>
</evidence>
<dbReference type="SUPFAM" id="SSF53041">
    <property type="entry name" value="Resolvase-like"/>
    <property type="match status" value="1"/>
</dbReference>
<accession>A0ABU0J7Z6</accession>
<dbReference type="SMART" id="SM00857">
    <property type="entry name" value="Resolvase"/>
    <property type="match status" value="1"/>
</dbReference>
<evidence type="ECO:0000313" key="5">
    <source>
        <dbReference type="Proteomes" id="UP001242480"/>
    </source>
</evidence>
<dbReference type="InterPro" id="IPR050639">
    <property type="entry name" value="SSR_resolvase"/>
</dbReference>
<keyword evidence="5" id="KW-1185">Reference proteome</keyword>
<organism evidence="4 5">
    <name type="scientific">Labrys wisconsinensis</name>
    <dbReference type="NCBI Taxonomy" id="425677"/>
    <lineage>
        <taxon>Bacteria</taxon>
        <taxon>Pseudomonadati</taxon>
        <taxon>Pseudomonadota</taxon>
        <taxon>Alphaproteobacteria</taxon>
        <taxon>Hyphomicrobiales</taxon>
        <taxon>Xanthobacteraceae</taxon>
        <taxon>Labrys</taxon>
    </lineage>
</organism>
<dbReference type="InterPro" id="IPR006119">
    <property type="entry name" value="Resolv_N"/>
</dbReference>
<feature type="domain" description="Resolvase/invertase-type recombinase catalytic" evidence="3">
    <location>
        <begin position="4"/>
        <end position="146"/>
    </location>
</feature>
<dbReference type="Pfam" id="PF00239">
    <property type="entry name" value="Resolvase"/>
    <property type="match status" value="1"/>
</dbReference>
<dbReference type="InterPro" id="IPR036162">
    <property type="entry name" value="Resolvase-like_N_sf"/>
</dbReference>
<evidence type="ECO:0000256" key="2">
    <source>
        <dbReference type="ARBA" id="ARBA00023172"/>
    </source>
</evidence>
<dbReference type="Gene3D" id="3.40.50.1390">
    <property type="entry name" value="Resolvase, N-terminal catalytic domain"/>
    <property type="match status" value="1"/>
</dbReference>